<protein>
    <submittedName>
        <fullName evidence="1">Uncharacterized protein</fullName>
    </submittedName>
</protein>
<reference evidence="1 2" key="1">
    <citation type="submission" date="2021-06" db="EMBL/GenBank/DDBJ databases">
        <authorList>
            <person name="Palmer J.M."/>
        </authorList>
    </citation>
    <scope>NUCLEOTIDE SEQUENCE [LARGE SCALE GENOMIC DNA]</scope>
    <source>
        <strain evidence="1 2">MEX-2019</strain>
        <tissue evidence="1">Muscle</tissue>
    </source>
</reference>
<dbReference type="Proteomes" id="UP001311232">
    <property type="component" value="Unassembled WGS sequence"/>
</dbReference>
<dbReference type="AlphaFoldDB" id="A0AAV9S189"/>
<dbReference type="EMBL" id="JAHHUM010001154">
    <property type="protein sequence ID" value="KAK5614702.1"/>
    <property type="molecule type" value="Genomic_DNA"/>
</dbReference>
<organism evidence="1 2">
    <name type="scientific">Crenichthys baileyi</name>
    <name type="common">White River springfish</name>
    <dbReference type="NCBI Taxonomy" id="28760"/>
    <lineage>
        <taxon>Eukaryota</taxon>
        <taxon>Metazoa</taxon>
        <taxon>Chordata</taxon>
        <taxon>Craniata</taxon>
        <taxon>Vertebrata</taxon>
        <taxon>Euteleostomi</taxon>
        <taxon>Actinopterygii</taxon>
        <taxon>Neopterygii</taxon>
        <taxon>Teleostei</taxon>
        <taxon>Neoteleostei</taxon>
        <taxon>Acanthomorphata</taxon>
        <taxon>Ovalentaria</taxon>
        <taxon>Atherinomorphae</taxon>
        <taxon>Cyprinodontiformes</taxon>
        <taxon>Goodeidae</taxon>
        <taxon>Crenichthys</taxon>
    </lineage>
</organism>
<accession>A0AAV9S189</accession>
<sequence>MVPGWQFHIRGQVPLVTVPLFLSFVWQQSERLPPAAGNASVERFPAFQPARRRFPCLLLEQLQRCFPHLCLPQLCLQACLRLSPPPLLSSPHITGATPDELEDLVRIAEGESQGDGGELWDSCKTVFLLPTSDLQSGAAAQPMSCLLHHASRVALLHSLSKVSRAVKGALTASAHRRCCRKHASLGPVIGGLGDASAPAPTTEGLGCASPPVPVIGGLSVPPAPASAVGRLDAPASAPASVGQLDASGKIEDVQTPTLDSKALQGIKERLVIVLVAEPSDEGFEDEALPDPVHFKKKLALVLVFEPSEEGFKEKLLPDPVPERFEDELPPDPVPVQFKEKPILVVVSEPSD</sequence>
<gene>
    <name evidence="1" type="ORF">CRENBAI_018654</name>
</gene>
<evidence type="ECO:0000313" key="2">
    <source>
        <dbReference type="Proteomes" id="UP001311232"/>
    </source>
</evidence>
<proteinExistence type="predicted"/>
<name>A0AAV9S189_9TELE</name>
<comment type="caution">
    <text evidence="1">The sequence shown here is derived from an EMBL/GenBank/DDBJ whole genome shotgun (WGS) entry which is preliminary data.</text>
</comment>
<evidence type="ECO:0000313" key="1">
    <source>
        <dbReference type="EMBL" id="KAK5614702.1"/>
    </source>
</evidence>
<keyword evidence="2" id="KW-1185">Reference proteome</keyword>